<gene>
    <name evidence="1" type="ORF">HQ80_0073</name>
</gene>
<reference evidence="1 2" key="1">
    <citation type="journal article" date="2015" name="Stand. Genomic Sci.">
        <title>The complete genome, structural proteome, comparative genomics and phylogenetic analysis of a broad host lytic bacteriophage ?D3 infecting pectinolytic Dickeya spp.</title>
        <authorList>
            <person name="Czajkowski R."/>
            <person name="Ozymko Z."/>
            <person name="Siwinska J."/>
            <person name="Ossowicki A."/>
            <person name="de Jager V."/>
            <person name="Narajczyk M."/>
            <person name="Lojkowska E."/>
        </authorList>
    </citation>
    <scope>NUCLEOTIDE SEQUENCE [LARGE SCALE GENOMIC DNA]</scope>
</reference>
<sequence length="68" mass="7733">MTLEELNKLDDGEIQRGYEMSRKGYALSGEESPSFIHGWKNGLVDFHGVPISPEQAELAREFVRVRPN</sequence>
<evidence type="ECO:0000313" key="2">
    <source>
        <dbReference type="Proteomes" id="UP000224241"/>
    </source>
</evidence>
<dbReference type="Proteomes" id="UP000224241">
    <property type="component" value="Segment"/>
</dbReference>
<accession>A0A0N6YPU0</accession>
<evidence type="ECO:0000313" key="1">
    <source>
        <dbReference type="EMBL" id="AIM51393.1"/>
    </source>
</evidence>
<dbReference type="EMBL" id="KM209228">
    <property type="protein sequence ID" value="AIM51393.1"/>
    <property type="molecule type" value="Genomic_DNA"/>
</dbReference>
<organism evidence="1 2">
    <name type="scientific">Dickeya phage phiD3</name>
    <dbReference type="NCBI Taxonomy" id="1542131"/>
    <lineage>
        <taxon>Viruses</taxon>
        <taxon>Duplodnaviria</taxon>
        <taxon>Heunggongvirae</taxon>
        <taxon>Uroviricota</taxon>
        <taxon>Caudoviricetes</taxon>
        <taxon>Pantevenvirales</taxon>
        <taxon>Ackermannviridae</taxon>
        <taxon>Aglimvirinae</taxon>
        <taxon>Limestonevirus</taxon>
        <taxon>Limestonevirus limestone</taxon>
    </lineage>
</organism>
<proteinExistence type="predicted"/>
<name>A0A0N6YPU0_9CAUD</name>
<protein>
    <submittedName>
        <fullName evidence="1">Uncharacterized protein</fullName>
    </submittedName>
</protein>